<feature type="binding site" evidence="4">
    <location>
        <position position="161"/>
    </location>
    <ligand>
        <name>a divalent metal cation</name>
        <dbReference type="ChEBI" id="CHEBI:60240"/>
        <label>2</label>
    </ligand>
</feature>
<evidence type="ECO:0000256" key="4">
    <source>
        <dbReference type="PIRSR" id="PIRSR005902-1"/>
    </source>
</evidence>
<gene>
    <name evidence="5" type="primary">tatD</name>
    <name evidence="5" type="ORF">PNK_2207</name>
</gene>
<dbReference type="SUPFAM" id="SSF51556">
    <property type="entry name" value="Metallo-dependent hydrolases"/>
    <property type="match status" value="1"/>
</dbReference>
<dbReference type="AlphaFoldDB" id="A0A0U5EU88"/>
<dbReference type="RefSeq" id="WP_079992960.1">
    <property type="nucleotide sequence ID" value="NZ_LN879502.1"/>
</dbReference>
<proteinExistence type="inferred from homology"/>
<dbReference type="InterPro" id="IPR001130">
    <property type="entry name" value="TatD-like"/>
</dbReference>
<evidence type="ECO:0000313" key="6">
    <source>
        <dbReference type="Proteomes" id="UP000069902"/>
    </source>
</evidence>
<dbReference type="InterPro" id="IPR018228">
    <property type="entry name" value="DNase_TatD-rel_CS"/>
</dbReference>
<dbReference type="Pfam" id="PF01026">
    <property type="entry name" value="TatD_DNase"/>
    <property type="match status" value="1"/>
</dbReference>
<dbReference type="InterPro" id="IPR032466">
    <property type="entry name" value="Metal_Hydrolase"/>
</dbReference>
<dbReference type="GO" id="GO:0004536">
    <property type="term" value="F:DNA nuclease activity"/>
    <property type="evidence" value="ECO:0007669"/>
    <property type="project" value="InterPro"/>
</dbReference>
<dbReference type="PIRSF" id="PIRSF005902">
    <property type="entry name" value="DNase_TatD"/>
    <property type="match status" value="1"/>
</dbReference>
<feature type="binding site" evidence="4">
    <location>
        <position position="13"/>
    </location>
    <ligand>
        <name>a divalent metal cation</name>
        <dbReference type="ChEBI" id="CHEBI:60240"/>
        <label>1</label>
    </ligand>
</feature>
<evidence type="ECO:0000256" key="2">
    <source>
        <dbReference type="ARBA" id="ARBA00022723"/>
    </source>
</evidence>
<dbReference type="EMBL" id="LN879502">
    <property type="protein sequence ID" value="CUI17808.1"/>
    <property type="molecule type" value="Genomic_DNA"/>
</dbReference>
<feature type="binding site" evidence="4">
    <location>
        <position position="11"/>
    </location>
    <ligand>
        <name>a divalent metal cation</name>
        <dbReference type="ChEBI" id="CHEBI:60240"/>
        <label>1</label>
    </ligand>
</feature>
<dbReference type="GO" id="GO:0046872">
    <property type="term" value="F:metal ion binding"/>
    <property type="evidence" value="ECO:0007669"/>
    <property type="project" value="UniProtKB-KW"/>
</dbReference>
<dbReference type="InParanoid" id="A0A0U5EU88"/>
<organism evidence="5 6">
    <name type="scientific">Candidatus Protochlamydia naegleriophila</name>
    <dbReference type="NCBI Taxonomy" id="389348"/>
    <lineage>
        <taxon>Bacteria</taxon>
        <taxon>Pseudomonadati</taxon>
        <taxon>Chlamydiota</taxon>
        <taxon>Chlamydiia</taxon>
        <taxon>Parachlamydiales</taxon>
        <taxon>Parachlamydiaceae</taxon>
        <taxon>Candidatus Protochlamydia</taxon>
    </lineage>
</organism>
<dbReference type="KEGG" id="pnl:PNK_2207"/>
<evidence type="ECO:0000256" key="1">
    <source>
        <dbReference type="ARBA" id="ARBA00009275"/>
    </source>
</evidence>
<reference evidence="6" key="1">
    <citation type="submission" date="2015-09" db="EMBL/GenBank/DDBJ databases">
        <authorList>
            <person name="Bertelli C."/>
        </authorList>
    </citation>
    <scope>NUCLEOTIDE SEQUENCE [LARGE SCALE GENOMIC DNA]</scope>
    <source>
        <strain evidence="6">KNic</strain>
    </source>
</reference>
<feature type="binding site" evidence="4">
    <location>
        <position position="211"/>
    </location>
    <ligand>
        <name>a divalent metal cation</name>
        <dbReference type="ChEBI" id="CHEBI:60240"/>
        <label>1</label>
    </ligand>
</feature>
<dbReference type="FunCoup" id="A0A0U5EU88">
    <property type="interactions" value="373"/>
</dbReference>
<evidence type="ECO:0000313" key="5">
    <source>
        <dbReference type="EMBL" id="CUI17808.1"/>
    </source>
</evidence>
<protein>
    <submittedName>
        <fullName evidence="5">Deoxyribonuclease TatD</fullName>
    </submittedName>
</protein>
<dbReference type="PANTHER" id="PTHR46124:SF2">
    <property type="entry name" value="D-AMINOACYL-TRNA DEACYLASE"/>
    <property type="match status" value="1"/>
</dbReference>
<keyword evidence="6" id="KW-1185">Reference proteome</keyword>
<accession>A0A0U5EU88</accession>
<dbReference type="Proteomes" id="UP000069902">
    <property type="component" value="Chromosome cPNK"/>
</dbReference>
<evidence type="ECO:0000256" key="3">
    <source>
        <dbReference type="ARBA" id="ARBA00022801"/>
    </source>
</evidence>
<dbReference type="PATRIC" id="fig|389348.3.peg.2481"/>
<keyword evidence="2 4" id="KW-0479">Metal-binding</keyword>
<name>A0A0U5EU88_9BACT</name>
<feature type="binding site" evidence="4">
    <location>
        <position position="97"/>
    </location>
    <ligand>
        <name>a divalent metal cation</name>
        <dbReference type="ChEBI" id="CHEBI:60240"/>
        <label>1</label>
    </ligand>
</feature>
<dbReference type="PANTHER" id="PTHR46124">
    <property type="entry name" value="D-AMINOACYL-TRNA DEACYLASE"/>
    <property type="match status" value="1"/>
</dbReference>
<comment type="similarity">
    <text evidence="1">Belongs to the metallo-dependent hydrolases superfamily. TatD-type hydrolase family.</text>
</comment>
<dbReference type="GO" id="GO:0005829">
    <property type="term" value="C:cytosol"/>
    <property type="evidence" value="ECO:0007669"/>
    <property type="project" value="TreeGrafter"/>
</dbReference>
<dbReference type="NCBIfam" id="TIGR00010">
    <property type="entry name" value="YchF/TatD family DNA exonuclease"/>
    <property type="match status" value="1"/>
</dbReference>
<dbReference type="Gene3D" id="3.20.20.140">
    <property type="entry name" value="Metal-dependent hydrolases"/>
    <property type="match status" value="1"/>
</dbReference>
<sequence>MSQMPFFIDSHAHLTSTAVFDQVDALIERAEQAHVRAIVNICTDLVTLERGLELSRRYPWIYQAAATTPHDVEAEGELVFESIATCARQGLLKAVGETGLDYYYEHSARSVQQAFLRRYLHLALECRLPVVIHCREAFADFFEILDADYQVNGRHAPGVLHCFTGTMHEAEEVLKRGWMLSLSGIVTFKKSIELQQVAREVPLSQLLIETDTPYLAPQKHRGKTNEPAFVAETAAFIASIKGIPIEEVAQATAQNACELFNLPH</sequence>
<feature type="binding site" evidence="4">
    <location>
        <position position="133"/>
    </location>
    <ligand>
        <name>a divalent metal cation</name>
        <dbReference type="ChEBI" id="CHEBI:60240"/>
        <label>2</label>
    </ligand>
</feature>
<dbReference type="GO" id="GO:0016788">
    <property type="term" value="F:hydrolase activity, acting on ester bonds"/>
    <property type="evidence" value="ECO:0007669"/>
    <property type="project" value="InterPro"/>
</dbReference>
<dbReference type="STRING" id="389348.PNK_2207"/>
<dbReference type="FunFam" id="3.20.20.140:FF:000005">
    <property type="entry name" value="TatD family hydrolase"/>
    <property type="match status" value="1"/>
</dbReference>
<dbReference type="PROSITE" id="PS01091">
    <property type="entry name" value="TATD_3"/>
    <property type="match status" value="1"/>
</dbReference>
<keyword evidence="3" id="KW-0378">Hydrolase</keyword>
<dbReference type="CDD" id="cd01310">
    <property type="entry name" value="TatD_DNAse"/>
    <property type="match status" value="1"/>
</dbReference>
<dbReference type="InterPro" id="IPR015991">
    <property type="entry name" value="TatD/YcfH-like"/>
</dbReference>